<evidence type="ECO:0000313" key="3">
    <source>
        <dbReference type="EMBL" id="WVX84068.1"/>
    </source>
</evidence>
<dbReference type="InterPro" id="IPR011330">
    <property type="entry name" value="Glyco_hydro/deAcase_b/a-brl"/>
</dbReference>
<feature type="domain" description="NodB homology" evidence="2">
    <location>
        <begin position="98"/>
        <end position="282"/>
    </location>
</feature>
<feature type="coiled-coil region" evidence="1">
    <location>
        <begin position="71"/>
        <end position="98"/>
    </location>
</feature>
<gene>
    <name evidence="3" type="ORF">R4Z09_14370</name>
</gene>
<keyword evidence="1" id="KW-0175">Coiled coil</keyword>
<dbReference type="Proteomes" id="UP001357223">
    <property type="component" value="Chromosome"/>
</dbReference>
<keyword evidence="4" id="KW-1185">Reference proteome</keyword>
<dbReference type="Pfam" id="PF01522">
    <property type="entry name" value="Polysacc_deac_1"/>
    <property type="match status" value="1"/>
</dbReference>
<dbReference type="Gene3D" id="3.20.20.370">
    <property type="entry name" value="Glycoside hydrolase/deacetylase"/>
    <property type="match status" value="1"/>
</dbReference>
<dbReference type="PANTHER" id="PTHR10587:SF125">
    <property type="entry name" value="POLYSACCHARIDE DEACETYLASE YHEN-RELATED"/>
    <property type="match status" value="1"/>
</dbReference>
<dbReference type="EC" id="3.-.-.-" evidence="3"/>
<dbReference type="InterPro" id="IPR002509">
    <property type="entry name" value="NODB_dom"/>
</dbReference>
<dbReference type="GO" id="GO:0016787">
    <property type="term" value="F:hydrolase activity"/>
    <property type="evidence" value="ECO:0007669"/>
    <property type="project" value="UniProtKB-KW"/>
</dbReference>
<accession>A0ABZ2CM31</accession>
<proteinExistence type="predicted"/>
<protein>
    <submittedName>
        <fullName evidence="3">Polysaccharide deacetylase family protein</fullName>
        <ecNumber evidence="3">3.-.-.-</ecNumber>
    </submittedName>
</protein>
<dbReference type="SUPFAM" id="SSF88713">
    <property type="entry name" value="Glycoside hydrolase/deacetylase"/>
    <property type="match status" value="1"/>
</dbReference>
<dbReference type="EMBL" id="CP137640">
    <property type="protein sequence ID" value="WVX84068.1"/>
    <property type="molecule type" value="Genomic_DNA"/>
</dbReference>
<reference evidence="3 4" key="1">
    <citation type="submission" date="2023-10" db="EMBL/GenBank/DDBJ databases">
        <title>Niallia locisalis sp.nov. isolated from a salt pond sample.</title>
        <authorList>
            <person name="Li X.-J."/>
            <person name="Dong L."/>
        </authorList>
    </citation>
    <scope>NUCLEOTIDE SEQUENCE [LARGE SCALE GENOMIC DNA]</scope>
    <source>
        <strain evidence="3 4">DSM 29761</strain>
    </source>
</reference>
<dbReference type="CDD" id="cd10944">
    <property type="entry name" value="CE4_SmPgdA_like"/>
    <property type="match status" value="1"/>
</dbReference>
<sequence>MRRRRRLNTRGKIAVSVLLTIMVVLLSGLVGNDEKKAENDHDTNIEDTLEMVTFSTEPAAAFAESTLSQSIIEKENEKKEVARKKAAIKQMKKEQQENVIYLTFDDGPTTVSDELLDILDDYQMKATFFMVGPRIAEYPEVVKRMQKEGFGLGLHGMTHDVKQIYSNQSAPTEEMLESQEILEEVTGVRIELIRLPYGSFPYLTEAMRYVIDLNDFKVWDWNVDSFDWKYNNEQFVQQTIQGIEKMEKSGVTPVVLLHDTQETVKHLPKLLFYIKEQGYKTKILTNDMTPLTFSCEGRCRPVN</sequence>
<evidence type="ECO:0000313" key="4">
    <source>
        <dbReference type="Proteomes" id="UP001357223"/>
    </source>
</evidence>
<organism evidence="3 4">
    <name type="scientific">Niallia oryzisoli</name>
    <dbReference type="NCBI Taxonomy" id="1737571"/>
    <lineage>
        <taxon>Bacteria</taxon>
        <taxon>Bacillati</taxon>
        <taxon>Bacillota</taxon>
        <taxon>Bacilli</taxon>
        <taxon>Bacillales</taxon>
        <taxon>Bacillaceae</taxon>
        <taxon>Niallia</taxon>
    </lineage>
</organism>
<dbReference type="InterPro" id="IPR050248">
    <property type="entry name" value="Polysacc_deacetylase_ArnD"/>
</dbReference>
<evidence type="ECO:0000256" key="1">
    <source>
        <dbReference type="SAM" id="Coils"/>
    </source>
</evidence>
<dbReference type="PANTHER" id="PTHR10587">
    <property type="entry name" value="GLYCOSYL TRANSFERASE-RELATED"/>
    <property type="match status" value="1"/>
</dbReference>
<dbReference type="RefSeq" id="WP_338452940.1">
    <property type="nucleotide sequence ID" value="NZ_CP137640.1"/>
</dbReference>
<name>A0ABZ2CM31_9BACI</name>
<dbReference type="PROSITE" id="PS51677">
    <property type="entry name" value="NODB"/>
    <property type="match status" value="1"/>
</dbReference>
<evidence type="ECO:0000259" key="2">
    <source>
        <dbReference type="PROSITE" id="PS51677"/>
    </source>
</evidence>
<keyword evidence="3" id="KW-0378">Hydrolase</keyword>